<evidence type="ECO:0000313" key="7">
    <source>
        <dbReference type="Proteomes" id="UP000274429"/>
    </source>
</evidence>
<dbReference type="InterPro" id="IPR039670">
    <property type="entry name" value="NPC2-like"/>
</dbReference>
<dbReference type="SMART" id="SM00737">
    <property type="entry name" value="ML"/>
    <property type="match status" value="1"/>
</dbReference>
<dbReference type="InterPro" id="IPR003172">
    <property type="entry name" value="ML_dom"/>
</dbReference>
<dbReference type="OrthoDB" id="6233542at2759"/>
<dbReference type="WBParaSite" id="TTAC_0000664501-mRNA-1">
    <property type="protein sequence ID" value="TTAC_0000664501-mRNA-1"/>
    <property type="gene ID" value="TTAC_0000664501"/>
</dbReference>
<accession>A0A0R3X0I5</accession>
<keyword evidence="7" id="KW-1185">Reference proteome</keyword>
<dbReference type="GO" id="GO:0005576">
    <property type="term" value="C:extracellular region"/>
    <property type="evidence" value="ECO:0007669"/>
    <property type="project" value="UniProtKB-SubCell"/>
</dbReference>
<evidence type="ECO:0000313" key="6">
    <source>
        <dbReference type="EMBL" id="VDM30866.1"/>
    </source>
</evidence>
<sequence>MHALVSILCTTIFAATYCLASIPGLEDCSTPSSLGKFIDGEITPCGANPCVLVKGRNTSISLKFMTTDLVKGGRIVVHGIIAGVPIPFGLPDNNLCHFIQPGCSIQPNSAEQMDYSLYVKESYPSIQLTIKWELVNEVGVDLICIKFPAKLSSTPPPEPTTPRPPIRTLFGQLRHILGKFLRFGSQD</sequence>
<comment type="subcellular location">
    <subcellularLocation>
        <location evidence="1">Secreted</location>
    </subcellularLocation>
</comment>
<evidence type="ECO:0000259" key="5">
    <source>
        <dbReference type="SMART" id="SM00737"/>
    </source>
</evidence>
<gene>
    <name evidence="6" type="ORF">TTAC_LOCUS6630</name>
</gene>
<dbReference type="STRING" id="6205.A0A0R3X0I5"/>
<evidence type="ECO:0000256" key="3">
    <source>
        <dbReference type="ARBA" id="ARBA00022525"/>
    </source>
</evidence>
<evidence type="ECO:0000256" key="2">
    <source>
        <dbReference type="ARBA" id="ARBA00006370"/>
    </source>
</evidence>
<feature type="chain" id="PRO_5043133102" evidence="4">
    <location>
        <begin position="21"/>
        <end position="187"/>
    </location>
</feature>
<reference evidence="6 7" key="2">
    <citation type="submission" date="2018-11" db="EMBL/GenBank/DDBJ databases">
        <authorList>
            <consortium name="Pathogen Informatics"/>
        </authorList>
    </citation>
    <scope>NUCLEOTIDE SEQUENCE [LARGE SCALE GENOMIC DNA]</scope>
</reference>
<feature type="domain" description="MD-2-related lipid-recognition" evidence="5">
    <location>
        <begin position="25"/>
        <end position="149"/>
    </location>
</feature>
<dbReference type="EMBL" id="UYWX01020312">
    <property type="protein sequence ID" value="VDM30866.1"/>
    <property type="molecule type" value="Genomic_DNA"/>
</dbReference>
<dbReference type="PANTHER" id="PTHR11306:SF68">
    <property type="entry name" value="NPC INTRACELLULAR CHOLESTEROL TRANSPORTER 2"/>
    <property type="match status" value="1"/>
</dbReference>
<keyword evidence="4" id="KW-0732">Signal</keyword>
<comment type="similarity">
    <text evidence="2">Belongs to the NPC2 family.</text>
</comment>
<dbReference type="InterPro" id="IPR014756">
    <property type="entry name" value="Ig_E-set"/>
</dbReference>
<feature type="signal peptide" evidence="4">
    <location>
        <begin position="1"/>
        <end position="20"/>
    </location>
</feature>
<dbReference type="GO" id="GO:0015918">
    <property type="term" value="P:sterol transport"/>
    <property type="evidence" value="ECO:0007669"/>
    <property type="project" value="InterPro"/>
</dbReference>
<dbReference type="GO" id="GO:0032934">
    <property type="term" value="F:sterol binding"/>
    <property type="evidence" value="ECO:0007669"/>
    <property type="project" value="InterPro"/>
</dbReference>
<dbReference type="Pfam" id="PF02221">
    <property type="entry name" value="E1_DerP2_DerF2"/>
    <property type="match status" value="1"/>
</dbReference>
<evidence type="ECO:0000313" key="8">
    <source>
        <dbReference type="WBParaSite" id="TTAC_0000664501-mRNA-1"/>
    </source>
</evidence>
<dbReference type="PANTHER" id="PTHR11306">
    <property type="entry name" value="NIEMANN PICK TYPE C2 PROTEIN NPC2-RELATED"/>
    <property type="match status" value="1"/>
</dbReference>
<name>A0A0R3X0I5_HYDTA</name>
<keyword evidence="3" id="KW-0964">Secreted</keyword>
<evidence type="ECO:0000256" key="4">
    <source>
        <dbReference type="SAM" id="SignalP"/>
    </source>
</evidence>
<dbReference type="FunFam" id="2.60.40.770:FF:000001">
    <property type="entry name" value="NPC intracellular cholesterol transporter 2"/>
    <property type="match status" value="1"/>
</dbReference>
<dbReference type="Proteomes" id="UP000274429">
    <property type="component" value="Unassembled WGS sequence"/>
</dbReference>
<evidence type="ECO:0000256" key="1">
    <source>
        <dbReference type="ARBA" id="ARBA00004613"/>
    </source>
</evidence>
<dbReference type="Gene3D" id="2.60.40.770">
    <property type="match status" value="1"/>
</dbReference>
<dbReference type="SUPFAM" id="SSF81296">
    <property type="entry name" value="E set domains"/>
    <property type="match status" value="1"/>
</dbReference>
<proteinExistence type="inferred from homology"/>
<dbReference type="AlphaFoldDB" id="A0A0R3X0I5"/>
<organism evidence="8">
    <name type="scientific">Hydatigena taeniaeformis</name>
    <name type="common">Feline tapeworm</name>
    <name type="synonym">Taenia taeniaeformis</name>
    <dbReference type="NCBI Taxonomy" id="6205"/>
    <lineage>
        <taxon>Eukaryota</taxon>
        <taxon>Metazoa</taxon>
        <taxon>Spiralia</taxon>
        <taxon>Lophotrochozoa</taxon>
        <taxon>Platyhelminthes</taxon>
        <taxon>Cestoda</taxon>
        <taxon>Eucestoda</taxon>
        <taxon>Cyclophyllidea</taxon>
        <taxon>Taeniidae</taxon>
        <taxon>Hydatigera</taxon>
    </lineage>
</organism>
<protein>
    <submittedName>
        <fullName evidence="8">ML domain-containing protein</fullName>
    </submittedName>
</protein>
<reference evidence="8" key="1">
    <citation type="submission" date="2017-02" db="UniProtKB">
        <authorList>
            <consortium name="WormBaseParasite"/>
        </authorList>
    </citation>
    <scope>IDENTIFICATION</scope>
</reference>